<dbReference type="InterPro" id="IPR048563">
    <property type="entry name" value="CYP38_PsbQ-like"/>
</dbReference>
<gene>
    <name evidence="4" type="primary">LOC112290464</name>
    <name evidence="3" type="ORF">PHYPA_017712</name>
</gene>
<dbReference type="GO" id="GO:0009507">
    <property type="term" value="C:chloroplast"/>
    <property type="evidence" value="ECO:0000318"/>
    <property type="project" value="GO_Central"/>
</dbReference>
<dbReference type="GeneID" id="112290464"/>
<accession>A0A2K1JMW3</accession>
<dbReference type="STRING" id="3218.A0A2K1JMW3"/>
<keyword evidence="5" id="KW-1185">Reference proteome</keyword>
<dbReference type="SUPFAM" id="SSF50891">
    <property type="entry name" value="Cyclophilin-like"/>
    <property type="match status" value="1"/>
</dbReference>
<evidence type="ECO:0000313" key="5">
    <source>
        <dbReference type="Proteomes" id="UP000006727"/>
    </source>
</evidence>
<dbReference type="OMA" id="YGDKEHK"/>
<dbReference type="InterPro" id="IPR029000">
    <property type="entry name" value="Cyclophilin-like_dom_sf"/>
</dbReference>
<evidence type="ECO:0000259" key="2">
    <source>
        <dbReference type="PROSITE" id="PS50072"/>
    </source>
</evidence>
<organism evidence="3">
    <name type="scientific">Physcomitrium patens</name>
    <name type="common">Spreading-leaved earth moss</name>
    <name type="synonym">Physcomitrella patens</name>
    <dbReference type="NCBI Taxonomy" id="3218"/>
    <lineage>
        <taxon>Eukaryota</taxon>
        <taxon>Viridiplantae</taxon>
        <taxon>Streptophyta</taxon>
        <taxon>Embryophyta</taxon>
        <taxon>Bryophyta</taxon>
        <taxon>Bryophytina</taxon>
        <taxon>Bryopsida</taxon>
        <taxon>Funariidae</taxon>
        <taxon>Funariales</taxon>
        <taxon>Funariaceae</taxon>
        <taxon>Physcomitrium</taxon>
    </lineage>
</organism>
<dbReference type="Gramene" id="Pp3c13_22210V3.2">
    <property type="protein sequence ID" value="Pp3c13_22210V3.2"/>
    <property type="gene ID" value="Pp3c13_22210"/>
</dbReference>
<dbReference type="OrthoDB" id="1735926at2759"/>
<dbReference type="RefSeq" id="XP_024392484.1">
    <property type="nucleotide sequence ID" value="XM_024536716.2"/>
</dbReference>
<reference evidence="3 5" key="2">
    <citation type="journal article" date="2018" name="Plant J.">
        <title>The Physcomitrella patens chromosome-scale assembly reveals moss genome structure and evolution.</title>
        <authorList>
            <person name="Lang D."/>
            <person name="Ullrich K.K."/>
            <person name="Murat F."/>
            <person name="Fuchs J."/>
            <person name="Jenkins J."/>
            <person name="Haas F.B."/>
            <person name="Piednoel M."/>
            <person name="Gundlach H."/>
            <person name="Van Bel M."/>
            <person name="Meyberg R."/>
            <person name="Vives C."/>
            <person name="Morata J."/>
            <person name="Symeonidi A."/>
            <person name="Hiss M."/>
            <person name="Muchero W."/>
            <person name="Kamisugi Y."/>
            <person name="Saleh O."/>
            <person name="Blanc G."/>
            <person name="Decker E.L."/>
            <person name="van Gessel N."/>
            <person name="Grimwood J."/>
            <person name="Hayes R.D."/>
            <person name="Graham S.W."/>
            <person name="Gunter L.E."/>
            <person name="McDaniel S.F."/>
            <person name="Hoernstein S.N.W."/>
            <person name="Larsson A."/>
            <person name="Li F.W."/>
            <person name="Perroud P.F."/>
            <person name="Phillips J."/>
            <person name="Ranjan P."/>
            <person name="Rokshar D.S."/>
            <person name="Rothfels C.J."/>
            <person name="Schneider L."/>
            <person name="Shu S."/>
            <person name="Stevenson D.W."/>
            <person name="Thummler F."/>
            <person name="Tillich M."/>
            <person name="Villarreal Aguilar J.C."/>
            <person name="Widiez T."/>
            <person name="Wong G.K."/>
            <person name="Wymore A."/>
            <person name="Zhang Y."/>
            <person name="Zimmer A.D."/>
            <person name="Quatrano R.S."/>
            <person name="Mayer K.F.X."/>
            <person name="Goodstein D."/>
            <person name="Casacuberta J.M."/>
            <person name="Vandepoele K."/>
            <person name="Reski R."/>
            <person name="Cuming A.C."/>
            <person name="Tuskan G.A."/>
            <person name="Maumus F."/>
            <person name="Salse J."/>
            <person name="Schmutz J."/>
            <person name="Rensing S.A."/>
        </authorList>
    </citation>
    <scope>NUCLEOTIDE SEQUENCE [LARGE SCALE GENOMIC DNA]</scope>
    <source>
        <strain evidence="4 5">cv. Gransden 2004</strain>
    </source>
</reference>
<evidence type="ECO:0000256" key="1">
    <source>
        <dbReference type="ARBA" id="ARBA00023078"/>
    </source>
</evidence>
<evidence type="ECO:0000313" key="4">
    <source>
        <dbReference type="EnsemblPlants" id="Pp3c13_22210V3.1"/>
    </source>
</evidence>
<dbReference type="PANTHER" id="PTHR47318:SF1">
    <property type="entry name" value="PEPTIDYL-PROLYL CIS-TRANS ISOMERASE CYP37, CHLOROPLASTIC"/>
    <property type="match status" value="1"/>
</dbReference>
<sequence>MASAACIASKVTAVSQFSSVIKSIHSKSPPNSSKTRCIDPRRACYPGVRPLAPSAREDAELHVKTDAFPRIGRLSAADELSQSKTGNREVTADLSLWQKSGGRVFALLLATLQAVAPIPIDGLVGEWGAGPAEAVLYSPDTKVPRSAEVALRRAIPAVNVSMKQIQESLEDIFYLLRIPQRKPYGTMESDVKKALKLAEDDKDAILAALPADQKEKGTQLYNDLMTAKGGFPGLLDAIAAKDADKVSIRLASSLDTIAQLEVMQATGLAFLLPKEFQDFPHLTGRAVAELTLEKGDGSTFVVAAGGGPQPVGVLEIVLDGYSAPLTAGNFADMIQRGAYNGIKLRNTEQAVLSDTENLNGAGRELPIEILPSGEFQPLYRTTLNVQDGELPVLPLSVYGAVAMAHNKTSEDFSSPSQFFFYLYDRRNSGLGGLSFEEGQFSVFGYVTKGRELLSQLKTGDVIKEAKLVSGADRVVQ</sequence>
<keyword evidence="1" id="KW-0793">Thylakoid</keyword>
<dbReference type="PaxDb" id="3218-PP1S37_111V6.1"/>
<dbReference type="Pfam" id="PF00160">
    <property type="entry name" value="Pro_isomerase"/>
    <property type="match status" value="1"/>
</dbReference>
<reference evidence="3 5" key="1">
    <citation type="journal article" date="2008" name="Science">
        <title>The Physcomitrella genome reveals evolutionary insights into the conquest of land by plants.</title>
        <authorList>
            <person name="Rensing S."/>
            <person name="Lang D."/>
            <person name="Zimmer A."/>
            <person name="Terry A."/>
            <person name="Salamov A."/>
            <person name="Shapiro H."/>
            <person name="Nishiyama T."/>
            <person name="Perroud P.-F."/>
            <person name="Lindquist E."/>
            <person name="Kamisugi Y."/>
            <person name="Tanahashi T."/>
            <person name="Sakakibara K."/>
            <person name="Fujita T."/>
            <person name="Oishi K."/>
            <person name="Shin-I T."/>
            <person name="Kuroki Y."/>
            <person name="Toyoda A."/>
            <person name="Suzuki Y."/>
            <person name="Hashimoto A."/>
            <person name="Yamaguchi K."/>
            <person name="Sugano A."/>
            <person name="Kohara Y."/>
            <person name="Fujiyama A."/>
            <person name="Anterola A."/>
            <person name="Aoki S."/>
            <person name="Ashton N."/>
            <person name="Barbazuk W.B."/>
            <person name="Barker E."/>
            <person name="Bennetzen J."/>
            <person name="Bezanilla M."/>
            <person name="Blankenship R."/>
            <person name="Cho S.H."/>
            <person name="Dutcher S."/>
            <person name="Estelle M."/>
            <person name="Fawcett J.A."/>
            <person name="Gundlach H."/>
            <person name="Hanada K."/>
            <person name="Heyl A."/>
            <person name="Hicks K.A."/>
            <person name="Hugh J."/>
            <person name="Lohr M."/>
            <person name="Mayer K."/>
            <person name="Melkozernov A."/>
            <person name="Murata T."/>
            <person name="Nelson D."/>
            <person name="Pils B."/>
            <person name="Prigge M."/>
            <person name="Reiss B."/>
            <person name="Renner T."/>
            <person name="Rombauts S."/>
            <person name="Rushton P."/>
            <person name="Sanderfoot A."/>
            <person name="Schween G."/>
            <person name="Shiu S.-H."/>
            <person name="Stueber K."/>
            <person name="Theodoulou F.L."/>
            <person name="Tu H."/>
            <person name="Van de Peer Y."/>
            <person name="Verrier P.J."/>
            <person name="Waters E."/>
            <person name="Wood A."/>
            <person name="Yang L."/>
            <person name="Cove D."/>
            <person name="Cuming A."/>
            <person name="Hasebe M."/>
            <person name="Lucas S."/>
            <person name="Mishler D.B."/>
            <person name="Reski R."/>
            <person name="Grigoriev I."/>
            <person name="Quatrano R.S."/>
            <person name="Boore J.L."/>
        </authorList>
    </citation>
    <scope>NUCLEOTIDE SEQUENCE [LARGE SCALE GENOMIC DNA]</scope>
    <source>
        <strain evidence="4 5">cv. Gransden 2004</strain>
    </source>
</reference>
<proteinExistence type="predicted"/>
<evidence type="ECO:0000313" key="3">
    <source>
        <dbReference type="EMBL" id="PNR42880.1"/>
    </source>
</evidence>
<dbReference type="Gramene" id="Pp3c13_22210V3.1">
    <property type="protein sequence ID" value="Pp3c13_22210V3.1"/>
    <property type="gene ID" value="Pp3c13_22210"/>
</dbReference>
<name>A0A2K1JMW3_PHYPA</name>
<dbReference type="FunCoup" id="A0A2K1JMW3">
    <property type="interactions" value="2362"/>
</dbReference>
<dbReference type="Pfam" id="PF21329">
    <property type="entry name" value="CYP38_PsbQ-like"/>
    <property type="match status" value="1"/>
</dbReference>
<dbReference type="EnsemblPlants" id="Pp3c13_22210V3.2">
    <property type="protein sequence ID" value="Pp3c13_22210V3.2"/>
    <property type="gene ID" value="Pp3c13_22210"/>
</dbReference>
<dbReference type="Gene3D" id="1.20.120.290">
    <property type="entry name" value="Oxygen-evolving enhancer protein 3 (PsbQ), four-helix up-down bundle"/>
    <property type="match status" value="1"/>
</dbReference>
<dbReference type="KEGG" id="ppp:112290464"/>
<dbReference type="InterPro" id="IPR023222">
    <property type="entry name" value="PsbQ-like_dom_sf"/>
</dbReference>
<protein>
    <recommendedName>
        <fullName evidence="2">PPIase cyclophilin-type domain-containing protein</fullName>
    </recommendedName>
</protein>
<dbReference type="Proteomes" id="UP000006727">
    <property type="component" value="Chromosome 13"/>
</dbReference>
<dbReference type="InterPro" id="IPR044259">
    <property type="entry name" value="CYP37-like"/>
</dbReference>
<dbReference type="Gene3D" id="2.40.100.10">
    <property type="entry name" value="Cyclophilin-like"/>
    <property type="match status" value="1"/>
</dbReference>
<reference evidence="4" key="3">
    <citation type="submission" date="2020-12" db="UniProtKB">
        <authorList>
            <consortium name="EnsemblPlants"/>
        </authorList>
    </citation>
    <scope>IDENTIFICATION</scope>
</reference>
<dbReference type="EMBL" id="ABEU02000013">
    <property type="protein sequence ID" value="PNR42880.1"/>
    <property type="molecule type" value="Genomic_DNA"/>
</dbReference>
<dbReference type="PANTHER" id="PTHR47318">
    <property type="entry name" value="PEPTIDYL-PROLYL CIS-TRANS ISOMERASE CYP37, CHLOROPLASTIC"/>
    <property type="match status" value="1"/>
</dbReference>
<dbReference type="PROSITE" id="PS50072">
    <property type="entry name" value="CSA_PPIASE_2"/>
    <property type="match status" value="1"/>
</dbReference>
<dbReference type="EnsemblPlants" id="Pp3c13_22210V3.1">
    <property type="protein sequence ID" value="Pp3c13_22210V3.1"/>
    <property type="gene ID" value="Pp3c13_22210"/>
</dbReference>
<dbReference type="SUPFAM" id="SSF101112">
    <property type="entry name" value="Oxygen-evolving enhancer protein 3"/>
    <property type="match status" value="1"/>
</dbReference>
<dbReference type="InterPro" id="IPR002130">
    <property type="entry name" value="Cyclophilin-type_PPIase_dom"/>
</dbReference>
<dbReference type="GO" id="GO:0003755">
    <property type="term" value="F:peptidyl-prolyl cis-trans isomerase activity"/>
    <property type="evidence" value="ECO:0007669"/>
    <property type="project" value="InterPro"/>
</dbReference>
<dbReference type="AlphaFoldDB" id="A0A2K1JMW3"/>
<feature type="domain" description="PPIase cyclophilin-type" evidence="2">
    <location>
        <begin position="307"/>
        <end position="457"/>
    </location>
</feature>